<reference evidence="2" key="1">
    <citation type="submission" date="2023-08" db="EMBL/GenBank/DDBJ databases">
        <authorList>
            <person name="Alioto T."/>
            <person name="Alioto T."/>
            <person name="Gomez Garrido J."/>
        </authorList>
    </citation>
    <scope>NUCLEOTIDE SEQUENCE</scope>
</reference>
<feature type="region of interest" description="Disordered" evidence="1">
    <location>
        <begin position="76"/>
        <end position="112"/>
    </location>
</feature>
<feature type="region of interest" description="Disordered" evidence="1">
    <location>
        <begin position="1"/>
        <end position="60"/>
    </location>
</feature>
<feature type="compositionally biased region" description="Basic and acidic residues" evidence="1">
    <location>
        <begin position="85"/>
        <end position="102"/>
    </location>
</feature>
<name>A0AAV1GCZ4_XYRNO</name>
<accession>A0AAV1GCZ4</accession>
<protein>
    <submittedName>
        <fullName evidence="2">Uncharacterized protein</fullName>
    </submittedName>
</protein>
<evidence type="ECO:0000256" key="1">
    <source>
        <dbReference type="SAM" id="MobiDB-lite"/>
    </source>
</evidence>
<dbReference type="AlphaFoldDB" id="A0AAV1GCZ4"/>
<feature type="compositionally biased region" description="Basic and acidic residues" evidence="1">
    <location>
        <begin position="17"/>
        <end position="29"/>
    </location>
</feature>
<evidence type="ECO:0000313" key="3">
    <source>
        <dbReference type="Proteomes" id="UP001178508"/>
    </source>
</evidence>
<sequence length="112" mass="11818">MTREAKEDNSGGDSEEKEGVAGEKAREGAGEGGEGGEERRKRARESLPSSPNLILFGGGVTSWSLSSRCLNLREVEAAEESAQEAPREARVDNSRRDPKEKAGGAGEGEQSG</sequence>
<feature type="compositionally biased region" description="Gly residues" evidence="1">
    <location>
        <begin position="103"/>
        <end position="112"/>
    </location>
</feature>
<keyword evidence="3" id="KW-1185">Reference proteome</keyword>
<dbReference type="EMBL" id="OY660877">
    <property type="protein sequence ID" value="CAJ1071961.1"/>
    <property type="molecule type" value="Genomic_DNA"/>
</dbReference>
<proteinExistence type="predicted"/>
<organism evidence="2 3">
    <name type="scientific">Xyrichtys novacula</name>
    <name type="common">Pearly razorfish</name>
    <name type="synonym">Hemipteronotus novacula</name>
    <dbReference type="NCBI Taxonomy" id="13765"/>
    <lineage>
        <taxon>Eukaryota</taxon>
        <taxon>Metazoa</taxon>
        <taxon>Chordata</taxon>
        <taxon>Craniata</taxon>
        <taxon>Vertebrata</taxon>
        <taxon>Euteleostomi</taxon>
        <taxon>Actinopterygii</taxon>
        <taxon>Neopterygii</taxon>
        <taxon>Teleostei</taxon>
        <taxon>Neoteleostei</taxon>
        <taxon>Acanthomorphata</taxon>
        <taxon>Eupercaria</taxon>
        <taxon>Labriformes</taxon>
        <taxon>Labridae</taxon>
        <taxon>Xyrichtys</taxon>
    </lineage>
</organism>
<gene>
    <name evidence="2" type="ORF">XNOV1_A031555</name>
</gene>
<evidence type="ECO:0000313" key="2">
    <source>
        <dbReference type="EMBL" id="CAJ1071961.1"/>
    </source>
</evidence>
<dbReference type="Proteomes" id="UP001178508">
    <property type="component" value="Chromosome 14"/>
</dbReference>